<comment type="similarity">
    <text evidence="1">Belongs to the NAPRTase family.</text>
</comment>
<evidence type="ECO:0000256" key="4">
    <source>
        <dbReference type="ARBA" id="ARBA00022679"/>
    </source>
</evidence>
<dbReference type="InterPro" id="IPR013785">
    <property type="entry name" value="Aldolase_TIM"/>
</dbReference>
<dbReference type="PATRIC" id="fig|1122247.3.peg.55"/>
<comment type="pathway">
    <text evidence="5">Cofactor biosynthesis; NAD(+) biosynthesis; nicotinamide D-ribonucleotide from 5-phospho-alpha-D-ribose 1-diphosphate and nicotinamide: step 1/1.</text>
</comment>
<dbReference type="AlphaFoldDB" id="K5BDJ8"/>
<dbReference type="Proteomes" id="UP000006265">
    <property type="component" value="Unassembled WGS sequence"/>
</dbReference>
<feature type="domain" description="Nicotinate/nicotinamide phosphoribosyltransferase" evidence="9">
    <location>
        <begin position="178"/>
        <end position="445"/>
    </location>
</feature>
<dbReference type="NCBIfam" id="NF006629">
    <property type="entry name" value="PRK09198.1"/>
    <property type="match status" value="1"/>
</dbReference>
<evidence type="ECO:0000313" key="12">
    <source>
        <dbReference type="Proteomes" id="UP000006265"/>
    </source>
</evidence>
<evidence type="ECO:0000259" key="9">
    <source>
        <dbReference type="Pfam" id="PF04095"/>
    </source>
</evidence>
<name>K5BDJ8_MYCHD</name>
<protein>
    <recommendedName>
        <fullName evidence="7">Nicotinamide phosphoribosyltransferase</fullName>
        <ecNumber evidence="6">2.4.2.12</ecNumber>
    </recommendedName>
</protein>
<organism evidence="11 12">
    <name type="scientific">Mycolicibacterium hassiacum (strain DSM 44199 / CIP 105218 / JCM 12690 / 3849)</name>
    <name type="common">Mycobacterium hassiacum</name>
    <dbReference type="NCBI Taxonomy" id="1122247"/>
    <lineage>
        <taxon>Bacteria</taxon>
        <taxon>Bacillati</taxon>
        <taxon>Actinomycetota</taxon>
        <taxon>Actinomycetes</taxon>
        <taxon>Mycobacteriales</taxon>
        <taxon>Mycobacteriaceae</taxon>
        <taxon>Mycolicibacterium</taxon>
    </lineage>
</organism>
<reference evidence="11 12" key="1">
    <citation type="journal article" date="2012" name="J. Bacteriol.">
        <title>Genome sequence of Mycobacterium hassiacum DSM 44199, a rare source of heat-stable mycobacterial proteins.</title>
        <authorList>
            <person name="Tiago I."/>
            <person name="Maranha A."/>
            <person name="Mendes V."/>
            <person name="Alarico S."/>
            <person name="Moynihan P.J."/>
            <person name="Clarke A.J."/>
            <person name="Macedo-Ribeiro S."/>
            <person name="Pereira P.J."/>
            <person name="Empadinhas N."/>
        </authorList>
    </citation>
    <scope>NUCLEOTIDE SEQUENCE [LARGE SCALE GENOMIC DNA]</scope>
    <source>
        <strain evidence="12">DSM 44199 / CIP 105218 / JCM 12690 / 3849</strain>
    </source>
</reference>
<dbReference type="Pfam" id="PF18127">
    <property type="entry name" value="NAMPT_N"/>
    <property type="match status" value="1"/>
</dbReference>
<dbReference type="SUPFAM" id="SSF51690">
    <property type="entry name" value="Nicotinate/Quinolinate PRTase C-terminal domain-like"/>
    <property type="match status" value="1"/>
</dbReference>
<dbReference type="PIRSF" id="PIRSF005943">
    <property type="entry name" value="NMPRT"/>
    <property type="match status" value="1"/>
</dbReference>
<evidence type="ECO:0000256" key="2">
    <source>
        <dbReference type="ARBA" id="ARBA00022642"/>
    </source>
</evidence>
<dbReference type="PANTHER" id="PTHR43816">
    <property type="entry name" value="NICOTINAMIDE PHOSPHORIBOSYLTRANSFERASE"/>
    <property type="match status" value="1"/>
</dbReference>
<dbReference type="InterPro" id="IPR016471">
    <property type="entry name" value="Nicotinamide_PRibTrfase"/>
</dbReference>
<evidence type="ECO:0000313" key="11">
    <source>
        <dbReference type="EMBL" id="EKF25910.1"/>
    </source>
</evidence>
<dbReference type="OrthoDB" id="394882at2"/>
<keyword evidence="2" id="KW-0662">Pyridine nucleotide biosynthesis</keyword>
<dbReference type="InterPro" id="IPR041529">
    <property type="entry name" value="DUF5598"/>
</dbReference>
<comment type="caution">
    <text evidence="11">The sequence shown here is derived from an EMBL/GenBank/DDBJ whole genome shotgun (WGS) entry which is preliminary data.</text>
</comment>
<dbReference type="InterPro" id="IPR036068">
    <property type="entry name" value="Nicotinate_pribotase-like_C"/>
</dbReference>
<evidence type="ECO:0000256" key="7">
    <source>
        <dbReference type="ARBA" id="ARBA00035036"/>
    </source>
</evidence>
<dbReference type="PANTHER" id="PTHR43816:SF1">
    <property type="entry name" value="NICOTINAMIDE PHOSPHORIBOSYLTRANSFERASE"/>
    <property type="match status" value="1"/>
</dbReference>
<dbReference type="EMBL" id="AMRA01000003">
    <property type="protein sequence ID" value="EKF25910.1"/>
    <property type="molecule type" value="Genomic_DNA"/>
</dbReference>
<sequence>MPRLLSNFDNLILNTDTYKHSHWNLYPPGTEYVSSYIESRGGPFPAHLFVGLQAFIKKYLLRPLTIDDIDEAEIVTHQHEIPFNREGWLGIVNEHGGYLPVEIEAVPEGTVLPNKNVLVQIINTDPKYPWVTSFFETALLRSIWYPTSVATISWLAKQLIREALEKTSDHPEILRDVLQDYGARGVSSQESAALGGLAHLINFRQTNTISGSLAATLYYNALRPAISQPNSEHTTVTSWGRDNEAKAHANLIEQYRGWPFVVAVSDSYDLHNAVHNIFGRELKEQIINSGSTILVRPDSGDPATVISDTVEGLMEEFGYITNSKGYKVLPDYIRAAQGDGLTLDSLKRIYAELDRRKLAADNIYLGMGGGLLQYINRDTLAFAQKASAVRINGQWVDVFKEPRTDTGKRSKRGRLALVFRDGEYRTVRREEAAEGENLLRPVYRDGKLLVNDNFENLIERSERPVPRWYYSPVLPDEAVAEPQPRWRSADERVSA</sequence>
<comment type="catalytic activity">
    <reaction evidence="8">
        <text>beta-nicotinamide D-ribonucleotide + diphosphate = 5-phospho-alpha-D-ribose 1-diphosphate + nicotinamide + H(+)</text>
        <dbReference type="Rhea" id="RHEA:16149"/>
        <dbReference type="ChEBI" id="CHEBI:14649"/>
        <dbReference type="ChEBI" id="CHEBI:15378"/>
        <dbReference type="ChEBI" id="CHEBI:17154"/>
        <dbReference type="ChEBI" id="CHEBI:33019"/>
        <dbReference type="ChEBI" id="CHEBI:58017"/>
        <dbReference type="EC" id="2.4.2.12"/>
    </reaction>
    <physiologicalReaction direction="right-to-left" evidence="8">
        <dbReference type="Rhea" id="RHEA:16151"/>
    </physiologicalReaction>
</comment>
<feature type="domain" description="Nicotinamide phosphoribosyltransferase N-terminal" evidence="10">
    <location>
        <begin position="10"/>
        <end position="103"/>
    </location>
</feature>
<dbReference type="InterPro" id="IPR041525">
    <property type="entry name" value="N/Namide_PRibTrfase"/>
</dbReference>
<accession>K5BDJ8</accession>
<keyword evidence="12" id="KW-1185">Reference proteome</keyword>
<dbReference type="STRING" id="1122247.GCA_000379865_00736"/>
<evidence type="ECO:0000256" key="8">
    <source>
        <dbReference type="ARBA" id="ARBA00047835"/>
    </source>
</evidence>
<dbReference type="GO" id="GO:0047280">
    <property type="term" value="F:nicotinamide phosphoribosyltransferase activity"/>
    <property type="evidence" value="ECO:0007669"/>
    <property type="project" value="UniProtKB-EC"/>
</dbReference>
<dbReference type="Pfam" id="PF04095">
    <property type="entry name" value="NAPRTase"/>
    <property type="match status" value="1"/>
</dbReference>
<evidence type="ECO:0000259" key="10">
    <source>
        <dbReference type="Pfam" id="PF18127"/>
    </source>
</evidence>
<dbReference type="RefSeq" id="WP_005623165.1">
    <property type="nucleotide sequence ID" value="NZ_AMRA01000003.1"/>
</dbReference>
<dbReference type="Gene3D" id="3.20.20.70">
    <property type="entry name" value="Aldolase class I"/>
    <property type="match status" value="1"/>
</dbReference>
<keyword evidence="3 11" id="KW-0328">Glycosyltransferase</keyword>
<dbReference type="EC" id="2.4.2.12" evidence="6"/>
<proteinExistence type="inferred from homology"/>
<evidence type="ECO:0000256" key="5">
    <source>
        <dbReference type="ARBA" id="ARBA00035007"/>
    </source>
</evidence>
<keyword evidence="4 11" id="KW-0808">Transferase</keyword>
<gene>
    <name evidence="11" type="ORF">C731_0060</name>
</gene>
<evidence type="ECO:0000256" key="6">
    <source>
        <dbReference type="ARBA" id="ARBA00035024"/>
    </source>
</evidence>
<evidence type="ECO:0000256" key="1">
    <source>
        <dbReference type="ARBA" id="ARBA00010897"/>
    </source>
</evidence>
<evidence type="ECO:0000256" key="3">
    <source>
        <dbReference type="ARBA" id="ARBA00022676"/>
    </source>
</evidence>
<dbReference type="GO" id="GO:0009435">
    <property type="term" value="P:NAD+ biosynthetic process"/>
    <property type="evidence" value="ECO:0007669"/>
    <property type="project" value="InterPro"/>
</dbReference>
<dbReference type="eggNOG" id="COG1488">
    <property type="taxonomic scope" value="Bacteria"/>
</dbReference>